<dbReference type="CDD" id="cd13759">
    <property type="entry name" value="TGF_beta_NODAL"/>
    <property type="match status" value="1"/>
</dbReference>
<evidence type="ECO:0000256" key="8">
    <source>
        <dbReference type="ARBA" id="ARBA00023157"/>
    </source>
</evidence>
<evidence type="ECO:0000256" key="6">
    <source>
        <dbReference type="ARBA" id="ARBA00022729"/>
    </source>
</evidence>
<comment type="subcellular location">
    <subcellularLocation>
        <location evidence="1">Secreted</location>
    </subcellularLocation>
</comment>
<evidence type="ECO:0000256" key="4">
    <source>
        <dbReference type="ARBA" id="ARBA00022525"/>
    </source>
</evidence>
<evidence type="ECO:0000313" key="16">
    <source>
        <dbReference type="Xenbase" id="XB-GENE-485759"/>
    </source>
</evidence>
<dbReference type="Gene3D" id="2.60.120.970">
    <property type="match status" value="1"/>
</dbReference>
<dbReference type="Pfam" id="PF00688">
    <property type="entry name" value="TGFb_propeptide"/>
    <property type="match status" value="1"/>
</dbReference>
<keyword evidence="5" id="KW-0165">Cleavage on pair of basic residues</keyword>
<dbReference type="AGR" id="Xenbase:XB-GENE-485759"/>
<dbReference type="SMART" id="SM00204">
    <property type="entry name" value="TGFB"/>
    <property type="match status" value="1"/>
</dbReference>
<dbReference type="PaxDb" id="8364-ENSXETP00000051302"/>
<feature type="domain" description="TGF-beta family profile" evidence="12">
    <location>
        <begin position="254"/>
        <end position="382"/>
    </location>
</feature>
<keyword evidence="6 11" id="KW-0732">Signal</keyword>
<dbReference type="GeneTree" id="ENSGT00940000160223"/>
<feature type="signal peptide" evidence="11">
    <location>
        <begin position="1"/>
        <end position="21"/>
    </location>
</feature>
<proteinExistence type="inferred from homology"/>
<dbReference type="GeneID" id="100496994"/>
<dbReference type="GO" id="GO:0008083">
    <property type="term" value="F:growth factor activity"/>
    <property type="evidence" value="ECO:0007669"/>
    <property type="project" value="UniProtKB-KW"/>
</dbReference>
<reference evidence="13" key="2">
    <citation type="submission" date="2011-06" db="UniProtKB">
        <authorList>
            <consortium name="Ensembl"/>
        </authorList>
    </citation>
    <scope>IDENTIFICATION</scope>
</reference>
<dbReference type="AlphaFoldDB" id="F6RWS7"/>
<dbReference type="FunFam" id="2.10.90.10:FF:000026">
    <property type="entry name" value="Nodal homolog 3-A"/>
    <property type="match status" value="1"/>
</dbReference>
<dbReference type="OrthoDB" id="5949851at2759"/>
<reference evidence="13" key="1">
    <citation type="journal article" date="2010" name="Science">
        <title>The genome of the Western clawed frog Xenopus tropicalis.</title>
        <authorList>
            <person name="Hellsten U."/>
            <person name="Harland R.M."/>
            <person name="Gilchrist M.J."/>
            <person name="Hendrix D."/>
            <person name="Jurka J."/>
            <person name="Kapitonov V."/>
            <person name="Ovcharenko I."/>
            <person name="Putnam N.H."/>
            <person name="Shu S."/>
            <person name="Taher L."/>
            <person name="Blitz I.L."/>
            <person name="Blumberg B."/>
            <person name="Dichmann D.S."/>
            <person name="Dubchak I."/>
            <person name="Amaya E."/>
            <person name="Detter J.C."/>
            <person name="Fletcher R."/>
            <person name="Gerhard D.S."/>
            <person name="Goodstein D."/>
            <person name="Graves T."/>
            <person name="Grigoriev I.V."/>
            <person name="Grimwood J."/>
            <person name="Kawashima T."/>
            <person name="Lindquist E."/>
            <person name="Lucas S.M."/>
            <person name="Mead P.E."/>
            <person name="Mitros T."/>
            <person name="Ogino H."/>
            <person name="Ohta Y."/>
            <person name="Poliakov A.V."/>
            <person name="Pollet N."/>
            <person name="Robert J."/>
            <person name="Salamov A."/>
            <person name="Sater A.K."/>
            <person name="Schmutz J."/>
            <person name="Terry A."/>
            <person name="Vize P.D."/>
            <person name="Warren W.C."/>
            <person name="Wells D."/>
            <person name="Wills A."/>
            <person name="Wilson R.K."/>
            <person name="Zimmerman L.B."/>
            <person name="Zorn A.M."/>
            <person name="Grainger R."/>
            <person name="Grammer T."/>
            <person name="Khokha M.K."/>
            <person name="Richardson P.M."/>
            <person name="Rokhsar D.S."/>
        </authorList>
    </citation>
    <scope>NUCLEOTIDE SEQUENCE [LARGE SCALE GENOMIC DNA]</scope>
    <source>
        <strain evidence="13">Nigerian</strain>
    </source>
</reference>
<dbReference type="eggNOG" id="KOG3900">
    <property type="taxonomic scope" value="Eukaryota"/>
</dbReference>
<dbReference type="InterPro" id="IPR001111">
    <property type="entry name" value="TGF-b_propeptide"/>
</dbReference>
<dbReference type="InterPro" id="IPR001839">
    <property type="entry name" value="TGF-b_C"/>
</dbReference>
<dbReference type="PANTHER" id="PTHR11848:SF306">
    <property type="entry name" value="NODAL HOMOLOG 2-A"/>
    <property type="match status" value="1"/>
</dbReference>
<dbReference type="SUPFAM" id="SSF57501">
    <property type="entry name" value="Cystine-knot cytokines"/>
    <property type="match status" value="1"/>
</dbReference>
<evidence type="ECO:0000313" key="14">
    <source>
        <dbReference type="Proteomes" id="UP000008143"/>
    </source>
</evidence>
<dbReference type="RefSeq" id="XP_002932797.2">
    <property type="nucleotide sequence ID" value="XM_002932751.5"/>
</dbReference>
<dbReference type="Proteomes" id="UP000008143">
    <property type="component" value="Chromosome 3"/>
</dbReference>
<dbReference type="Xenbase" id="XB-GENE-485759">
    <property type="gene designation" value="nodal6"/>
</dbReference>
<sequence>MLQMALLSIVLSSMIFSLVQGIPTPVLTGSKVALRPSTSIYGSRHSQGMKYPLYMMELYQTLIMGNATDLSVLEHPALQESDAVLSLISKSCVEEDNHWALSFDMSSISSSNELKLAELRIHIPSFEKSHNVTIEIYHTKDHHENFFLGSFQYDPSVAQGSSWKVFNISRMMQNYLLHRDHSESEGYLRSKDMSETAGRSSCSNVVAERVMLVVFAKDKPSANLTSSHQSLIKTVESSKYVKIEEGTSSTIARRHRRNRNVQHSIMRNKFFSRPKDNGKSLCRRVDMVVDFDKIGWGQHIIYPKRFNAFRCEGSCPVPLNESFKPTNHAYIKSLVKLYDSDRVECNSCVPVKMSSLSMLMYEDNEVVLKHHEDMIVEECGCN</sequence>
<evidence type="ECO:0000256" key="5">
    <source>
        <dbReference type="ARBA" id="ARBA00022685"/>
    </source>
</evidence>
<evidence type="ECO:0000256" key="11">
    <source>
        <dbReference type="SAM" id="SignalP"/>
    </source>
</evidence>
<evidence type="ECO:0000256" key="3">
    <source>
        <dbReference type="ARBA" id="ARBA00022473"/>
    </source>
</evidence>
<evidence type="ECO:0000256" key="2">
    <source>
        <dbReference type="ARBA" id="ARBA00006656"/>
    </source>
</evidence>
<evidence type="ECO:0000256" key="7">
    <source>
        <dbReference type="ARBA" id="ARBA00023030"/>
    </source>
</evidence>
<evidence type="ECO:0000259" key="12">
    <source>
        <dbReference type="PROSITE" id="PS51362"/>
    </source>
</evidence>
<keyword evidence="14" id="KW-1185">Reference proteome</keyword>
<dbReference type="HOGENOM" id="CLU_020515_1_1_1"/>
<name>F6RWS7_XENTR</name>
<evidence type="ECO:0000313" key="15">
    <source>
        <dbReference type="RefSeq" id="XP_002932797.2"/>
    </source>
</evidence>
<dbReference type="Ensembl" id="ENSXETT00000036593">
    <property type="protein sequence ID" value="ENSXETP00000036593"/>
    <property type="gene ID" value="ENSXETG00000016778"/>
</dbReference>
<reference evidence="15" key="3">
    <citation type="submission" date="2025-04" db="UniProtKB">
        <authorList>
            <consortium name="RefSeq"/>
        </authorList>
    </citation>
    <scope>IDENTIFICATION</scope>
    <source>
        <strain evidence="15">Nigerian</strain>
        <tissue evidence="15">Liver and blood</tissue>
    </source>
</reference>
<feature type="chain" id="PRO_5044731076" evidence="11">
    <location>
        <begin position="22"/>
        <end position="382"/>
    </location>
</feature>
<dbReference type="PANTHER" id="PTHR11848">
    <property type="entry name" value="TGF-BETA FAMILY"/>
    <property type="match status" value="1"/>
</dbReference>
<dbReference type="CTD" id="100496994"/>
<evidence type="ECO:0000313" key="13">
    <source>
        <dbReference type="Ensembl" id="ENSXETP00000036593"/>
    </source>
</evidence>
<dbReference type="Pfam" id="PF00019">
    <property type="entry name" value="TGF_beta"/>
    <property type="match status" value="1"/>
</dbReference>
<dbReference type="PROSITE" id="PS00250">
    <property type="entry name" value="TGF_BETA_1"/>
    <property type="match status" value="1"/>
</dbReference>
<keyword evidence="4" id="KW-0964">Secreted</keyword>
<dbReference type="InterPro" id="IPR017948">
    <property type="entry name" value="TGFb_CS"/>
</dbReference>
<dbReference type="OMA" id="QGSSWKV"/>
<dbReference type="GO" id="GO:0005615">
    <property type="term" value="C:extracellular space"/>
    <property type="evidence" value="ECO:0000318"/>
    <property type="project" value="GO_Central"/>
</dbReference>
<keyword evidence="8" id="KW-1015">Disulfide bond</keyword>
<protein>
    <submittedName>
        <fullName evidence="15">Nodal homolog 2-A</fullName>
    </submittedName>
    <submittedName>
        <fullName evidence="13">Nodal homolog 6</fullName>
    </submittedName>
</protein>
<organism evidence="13">
    <name type="scientific">Xenopus tropicalis</name>
    <name type="common">Western clawed frog</name>
    <name type="synonym">Silurana tropicalis</name>
    <dbReference type="NCBI Taxonomy" id="8364"/>
    <lineage>
        <taxon>Eukaryota</taxon>
        <taxon>Metazoa</taxon>
        <taxon>Chordata</taxon>
        <taxon>Craniata</taxon>
        <taxon>Vertebrata</taxon>
        <taxon>Euteleostomi</taxon>
        <taxon>Amphibia</taxon>
        <taxon>Batrachia</taxon>
        <taxon>Anura</taxon>
        <taxon>Pipoidea</taxon>
        <taxon>Pipidae</taxon>
        <taxon>Xenopodinae</taxon>
        <taxon>Xenopus</taxon>
        <taxon>Silurana</taxon>
    </lineage>
</organism>
<keyword evidence="3" id="KW-0217">Developmental protein</keyword>
<dbReference type="ExpressionAtlas" id="F6RWS7">
    <property type="expression patterns" value="baseline"/>
</dbReference>
<dbReference type="PROSITE" id="PS51362">
    <property type="entry name" value="TGF_BETA_2"/>
    <property type="match status" value="1"/>
</dbReference>
<gene>
    <name evidence="13 15 16" type="primary">nodal6</name>
</gene>
<evidence type="ECO:0000256" key="1">
    <source>
        <dbReference type="ARBA" id="ARBA00004613"/>
    </source>
</evidence>
<comment type="similarity">
    <text evidence="2 10">Belongs to the TGF-beta family.</text>
</comment>
<dbReference type="InterPro" id="IPR029034">
    <property type="entry name" value="Cystine-knot_cytokine"/>
</dbReference>
<accession>F6RWS7</accession>
<keyword evidence="9" id="KW-0325">Glycoprotein</keyword>
<keyword evidence="7 10" id="KW-0339">Growth factor</keyword>
<dbReference type="Bgee" id="ENSXETG00000016778">
    <property type="expression patterns" value="Expressed in blastula and 2 other cell types or tissues"/>
</dbReference>
<evidence type="ECO:0000256" key="9">
    <source>
        <dbReference type="ARBA" id="ARBA00023180"/>
    </source>
</evidence>
<dbReference type="GO" id="GO:0005125">
    <property type="term" value="F:cytokine activity"/>
    <property type="evidence" value="ECO:0000318"/>
    <property type="project" value="GO_Central"/>
</dbReference>
<evidence type="ECO:0000256" key="10">
    <source>
        <dbReference type="RuleBase" id="RU000354"/>
    </source>
</evidence>
<dbReference type="InterPro" id="IPR015615">
    <property type="entry name" value="TGF-beta-rel"/>
</dbReference>
<dbReference type="GO" id="GO:0007178">
    <property type="term" value="P:cell surface receptor protein serine/threonine kinase signaling pathway"/>
    <property type="evidence" value="ECO:0000318"/>
    <property type="project" value="GO_Central"/>
</dbReference>
<dbReference type="Gene3D" id="2.10.90.10">
    <property type="entry name" value="Cystine-knot cytokines"/>
    <property type="match status" value="1"/>
</dbReference>
<dbReference type="KEGG" id="xtr:100496994"/>